<feature type="domain" description="HTH cro/C1-type" evidence="1">
    <location>
        <begin position="18"/>
        <end position="72"/>
    </location>
</feature>
<reference evidence="3" key="2">
    <citation type="journal article" date="2019" name="MicrobiologyOpen">
        <title>High-quality draft genome sequence of Gaiella occulta isolated from a 150 meter deep mineral water borehole and comparison with the genome sequences of other deep-branching lineages of the phylum Actinobacteria.</title>
        <authorList>
            <person name="Severino R."/>
            <person name="Froufe H.J.C."/>
            <person name="Barroso C."/>
            <person name="Albuquerque L."/>
            <person name="Lobo-da-Cunha A."/>
            <person name="da Costa M.S."/>
            <person name="Egas C."/>
        </authorList>
    </citation>
    <scope>NUCLEOTIDE SEQUENCE [LARGE SCALE GENOMIC DNA]</scope>
    <source>
        <strain evidence="3">F2-233</strain>
    </source>
</reference>
<organism evidence="2 3">
    <name type="scientific">Gaiella occulta</name>
    <dbReference type="NCBI Taxonomy" id="1002870"/>
    <lineage>
        <taxon>Bacteria</taxon>
        <taxon>Bacillati</taxon>
        <taxon>Actinomycetota</taxon>
        <taxon>Thermoleophilia</taxon>
        <taxon>Gaiellales</taxon>
        <taxon>Gaiellaceae</taxon>
        <taxon>Gaiella</taxon>
    </lineage>
</organism>
<dbReference type="Proteomes" id="UP000254134">
    <property type="component" value="Unassembled WGS sequence"/>
</dbReference>
<gene>
    <name evidence="2" type="ORF">Gocc_2439</name>
</gene>
<comment type="caution">
    <text evidence="2">The sequence shown here is derived from an EMBL/GenBank/DDBJ whole genome shotgun (WGS) entry which is preliminary data.</text>
</comment>
<accession>A0A7M2YV35</accession>
<dbReference type="InterPro" id="IPR010982">
    <property type="entry name" value="Lambda_DNA-bd_dom_sf"/>
</dbReference>
<dbReference type="PROSITE" id="PS50943">
    <property type="entry name" value="HTH_CROC1"/>
    <property type="match status" value="1"/>
</dbReference>
<reference evidence="2 3" key="1">
    <citation type="submission" date="2018-07" db="EMBL/GenBank/DDBJ databases">
        <title>High-quality-draft genome sequence of Gaiella occulta.</title>
        <authorList>
            <person name="Severino R."/>
            <person name="Froufe H.J.C."/>
            <person name="Rainey F.A."/>
            <person name="Barroso C."/>
            <person name="Albuquerque L."/>
            <person name="Lobo-Da-Cunha A."/>
            <person name="Da Costa M.S."/>
            <person name="Egas C."/>
        </authorList>
    </citation>
    <scope>NUCLEOTIDE SEQUENCE [LARGE SCALE GENOMIC DNA]</scope>
    <source>
        <strain evidence="2 3">F2-233</strain>
    </source>
</reference>
<dbReference type="SMART" id="SM00530">
    <property type="entry name" value="HTH_XRE"/>
    <property type="match status" value="1"/>
</dbReference>
<dbReference type="Pfam" id="PF13560">
    <property type="entry name" value="HTH_31"/>
    <property type="match status" value="1"/>
</dbReference>
<dbReference type="InterPro" id="IPR001387">
    <property type="entry name" value="Cro/C1-type_HTH"/>
</dbReference>
<sequence length="80" mass="8369">MIMHPTPAETARSIGSRVRVARARAGLRQDELALAAGVSTRLVHTIEAGKATTRLDGLLRVLGALGLALDVVDRTPSGRG</sequence>
<dbReference type="EMBL" id="QQZY01000006">
    <property type="protein sequence ID" value="RDI73875.1"/>
    <property type="molecule type" value="Genomic_DNA"/>
</dbReference>
<evidence type="ECO:0000259" key="1">
    <source>
        <dbReference type="PROSITE" id="PS50943"/>
    </source>
</evidence>
<keyword evidence="3" id="KW-1185">Reference proteome</keyword>
<evidence type="ECO:0000313" key="3">
    <source>
        <dbReference type="Proteomes" id="UP000254134"/>
    </source>
</evidence>
<dbReference type="AlphaFoldDB" id="A0A7M2YV35"/>
<protein>
    <submittedName>
        <fullName evidence="2">Helix-turn-helix protein domain</fullName>
    </submittedName>
</protein>
<evidence type="ECO:0000313" key="2">
    <source>
        <dbReference type="EMBL" id="RDI73875.1"/>
    </source>
</evidence>
<name>A0A7M2YV35_9ACTN</name>
<dbReference type="Gene3D" id="1.10.260.40">
    <property type="entry name" value="lambda repressor-like DNA-binding domains"/>
    <property type="match status" value="1"/>
</dbReference>
<dbReference type="SUPFAM" id="SSF47413">
    <property type="entry name" value="lambda repressor-like DNA-binding domains"/>
    <property type="match status" value="1"/>
</dbReference>
<dbReference type="CDD" id="cd00093">
    <property type="entry name" value="HTH_XRE"/>
    <property type="match status" value="1"/>
</dbReference>
<proteinExistence type="predicted"/>
<dbReference type="GO" id="GO:0003677">
    <property type="term" value="F:DNA binding"/>
    <property type="evidence" value="ECO:0007669"/>
    <property type="project" value="InterPro"/>
</dbReference>